<dbReference type="Proteomes" id="UP000064189">
    <property type="component" value="Unassembled WGS sequence"/>
</dbReference>
<dbReference type="NCBIfam" id="TIGR02867">
    <property type="entry name" value="spore_II_P"/>
    <property type="match status" value="1"/>
</dbReference>
<dbReference type="SUPFAM" id="SSF53187">
    <property type="entry name" value="Zn-dependent exopeptidases"/>
    <property type="match status" value="1"/>
</dbReference>
<keyword evidence="1" id="KW-0472">Membrane</keyword>
<organism evidence="2 3">
    <name type="scientific">Peribacillus simplex</name>
    <dbReference type="NCBI Taxonomy" id="1478"/>
    <lineage>
        <taxon>Bacteria</taxon>
        <taxon>Bacillati</taxon>
        <taxon>Bacillota</taxon>
        <taxon>Bacilli</taxon>
        <taxon>Bacillales</taxon>
        <taxon>Bacillaceae</taxon>
        <taxon>Peribacillus</taxon>
    </lineage>
</organism>
<keyword evidence="1" id="KW-1133">Transmembrane helix</keyword>
<dbReference type="RefSeq" id="WP_061142146.1">
    <property type="nucleotide sequence ID" value="NZ_LNNH01000018.1"/>
</dbReference>
<keyword evidence="1" id="KW-0812">Transmembrane</keyword>
<name>A0A109MYP2_9BACI</name>
<evidence type="ECO:0000256" key="1">
    <source>
        <dbReference type="SAM" id="Phobius"/>
    </source>
</evidence>
<gene>
    <name evidence="2" type="ORF">AS888_19480</name>
</gene>
<evidence type="ECO:0000313" key="3">
    <source>
        <dbReference type="Proteomes" id="UP000064189"/>
    </source>
</evidence>
<reference evidence="2 3" key="1">
    <citation type="submission" date="2015-11" db="EMBL/GenBank/DDBJ databases">
        <title>Genome Sequence of Bacillus simplex strain VanAntwerpen2.</title>
        <authorList>
            <person name="Couger M.B."/>
        </authorList>
    </citation>
    <scope>NUCLEOTIDE SEQUENCE [LARGE SCALE GENOMIC DNA]</scope>
    <source>
        <strain evidence="2 3">VanAntwerpen02</strain>
    </source>
</reference>
<protein>
    <recommendedName>
        <fullName evidence="4">Stage II sporulation protein P</fullName>
    </recommendedName>
</protein>
<feature type="transmembrane region" description="Helical" evidence="1">
    <location>
        <begin position="7"/>
        <end position="31"/>
    </location>
</feature>
<dbReference type="EMBL" id="LNNH01000018">
    <property type="protein sequence ID" value="KWW20316.1"/>
    <property type="molecule type" value="Genomic_DNA"/>
</dbReference>
<proteinExistence type="predicted"/>
<evidence type="ECO:0000313" key="2">
    <source>
        <dbReference type="EMBL" id="KWW20316.1"/>
    </source>
</evidence>
<accession>A0A109MYP2</accession>
<comment type="caution">
    <text evidence="2">The sequence shown here is derived from an EMBL/GenBank/DDBJ whole genome shotgun (WGS) entry which is preliminary data.</text>
</comment>
<dbReference type="Pfam" id="PF07454">
    <property type="entry name" value="SpoIIP"/>
    <property type="match status" value="1"/>
</dbReference>
<sequence length="384" mass="43646">MKFKRVGFLIITSSTILVTLSIIISGFIISLNISYQYKFIQDSLKHVKSEKLFSQVMRTENHYFFQDTGENWLTLGSVSMYLMELGVNIRTDDIRTFLGSELPGLSAYDYEIAVAGEGTDISTLPLESSPPTDVLLKERDVVEDELQNKGHEEDSTIKNSPEIQNKTVFIYQTHSWESYLPLLRGAKVPDDAISNDNRVNVVALGSRLSNKLNEKGLGTEHDQTNMTRELNKRQWKSTKSYSMSGAIIEANANKNGKLEYFIDIHRDSSRKDITTKTLNGKDYAKLFFVVGKGNEKYEKNLQFVKKLNTELEKRYPGISRGIFLKPNSMGNGVYNQNISEKAILIEVGGVDNDFEELDRSIDAFSEVFSYIYWKENEAKEVNGQ</sequence>
<keyword evidence="3" id="KW-1185">Reference proteome</keyword>
<dbReference type="AlphaFoldDB" id="A0A109MYP2"/>
<evidence type="ECO:0008006" key="4">
    <source>
        <dbReference type="Google" id="ProtNLM"/>
    </source>
</evidence>
<dbReference type="InterPro" id="IPR010897">
    <property type="entry name" value="Spore_II_P"/>
</dbReference>